<dbReference type="Pfam" id="PF05400">
    <property type="entry name" value="FliT"/>
    <property type="match status" value="1"/>
</dbReference>
<dbReference type="RefSeq" id="WP_177201080.1">
    <property type="nucleotide sequence ID" value="NZ_FOOU01000002.1"/>
</dbReference>
<evidence type="ECO:0000313" key="8">
    <source>
        <dbReference type="Proteomes" id="UP000198623"/>
    </source>
</evidence>
<comment type="subcellular location">
    <subcellularLocation>
        <location evidence="1">Cytoplasm</location>
        <location evidence="1">Cytosol</location>
    </subcellularLocation>
</comment>
<feature type="region of interest" description="Disordered" evidence="6">
    <location>
        <begin position="81"/>
        <end position="102"/>
    </location>
</feature>
<dbReference type="AlphaFoldDB" id="A0A1I2N0U3"/>
<name>A0A1I2N0U3_9GAMM</name>
<feature type="compositionally biased region" description="Polar residues" evidence="6">
    <location>
        <begin position="87"/>
        <end position="102"/>
    </location>
</feature>
<dbReference type="EMBL" id="FOOU01000002">
    <property type="protein sequence ID" value="SFF97495.1"/>
    <property type="molecule type" value="Genomic_DNA"/>
</dbReference>
<evidence type="ECO:0000313" key="7">
    <source>
        <dbReference type="EMBL" id="SFF97495.1"/>
    </source>
</evidence>
<evidence type="ECO:0000256" key="3">
    <source>
        <dbReference type="ARBA" id="ARBA00022795"/>
    </source>
</evidence>
<accession>A0A1I2N0U3</accession>
<dbReference type="InterPro" id="IPR008622">
    <property type="entry name" value="FliT"/>
</dbReference>
<evidence type="ECO:0000256" key="4">
    <source>
        <dbReference type="ARBA" id="ARBA00023186"/>
    </source>
</evidence>
<evidence type="ECO:0000256" key="5">
    <source>
        <dbReference type="ARBA" id="ARBA00093797"/>
    </source>
</evidence>
<evidence type="ECO:0000256" key="2">
    <source>
        <dbReference type="ARBA" id="ARBA00022490"/>
    </source>
</evidence>
<dbReference type="Proteomes" id="UP000198623">
    <property type="component" value="Unassembled WGS sequence"/>
</dbReference>
<dbReference type="Gene3D" id="1.20.58.380">
    <property type="entry name" value="Flagellar protein flit"/>
    <property type="match status" value="1"/>
</dbReference>
<evidence type="ECO:0000256" key="1">
    <source>
        <dbReference type="ARBA" id="ARBA00004514"/>
    </source>
</evidence>
<sequence>MLRMTQQLLDLTKEIQASAESETWDNVAKLQISRENLIKKIEQLPTPEDEKTSLAIEALIIEIQKVDAQIMPKVAEQMRALNENRKQTNQGKKMTKAYQSTR</sequence>
<keyword evidence="2" id="KW-0963">Cytoplasm</keyword>
<dbReference type="GO" id="GO:0044781">
    <property type="term" value="P:bacterial-type flagellum organization"/>
    <property type="evidence" value="ECO:0007669"/>
    <property type="project" value="UniProtKB-KW"/>
</dbReference>
<organism evidence="7 8">
    <name type="scientific">Neptunomonas qingdaonensis</name>
    <dbReference type="NCBI Taxonomy" id="1045558"/>
    <lineage>
        <taxon>Bacteria</taxon>
        <taxon>Pseudomonadati</taxon>
        <taxon>Pseudomonadota</taxon>
        <taxon>Gammaproteobacteria</taxon>
        <taxon>Oceanospirillales</taxon>
        <taxon>Oceanospirillaceae</taxon>
        <taxon>Neptunomonas</taxon>
    </lineage>
</organism>
<proteinExistence type="predicted"/>
<reference evidence="8" key="1">
    <citation type="submission" date="2016-10" db="EMBL/GenBank/DDBJ databases">
        <authorList>
            <person name="Varghese N."/>
            <person name="Submissions S."/>
        </authorList>
    </citation>
    <scope>NUCLEOTIDE SEQUENCE [LARGE SCALE GENOMIC DNA]</scope>
    <source>
        <strain evidence="8">CGMCC 1.10971</strain>
    </source>
</reference>
<evidence type="ECO:0000256" key="6">
    <source>
        <dbReference type="SAM" id="MobiDB-lite"/>
    </source>
</evidence>
<keyword evidence="3" id="KW-1005">Bacterial flagellum biogenesis</keyword>
<gene>
    <name evidence="7" type="ORF">SAMN05216175_102226</name>
</gene>
<protein>
    <recommendedName>
        <fullName evidence="5">Flagellar protein FliT</fullName>
    </recommendedName>
</protein>
<keyword evidence="8" id="KW-1185">Reference proteome</keyword>
<keyword evidence="4" id="KW-0143">Chaperone</keyword>